<keyword evidence="3" id="KW-1185">Reference proteome</keyword>
<feature type="compositionally biased region" description="Basic and acidic residues" evidence="1">
    <location>
        <begin position="39"/>
        <end position="52"/>
    </location>
</feature>
<protein>
    <submittedName>
        <fullName evidence="2">Uncharacterized protein</fullName>
    </submittedName>
</protein>
<feature type="non-terminal residue" evidence="2">
    <location>
        <position position="1"/>
    </location>
</feature>
<dbReference type="Proteomes" id="UP000054498">
    <property type="component" value="Unassembled WGS sequence"/>
</dbReference>
<feature type="region of interest" description="Disordered" evidence="1">
    <location>
        <begin position="1"/>
        <end position="52"/>
    </location>
</feature>
<evidence type="ECO:0000313" key="3">
    <source>
        <dbReference type="Proteomes" id="UP000054498"/>
    </source>
</evidence>
<evidence type="ECO:0000313" key="2">
    <source>
        <dbReference type="EMBL" id="KIY95592.1"/>
    </source>
</evidence>
<evidence type="ECO:0000256" key="1">
    <source>
        <dbReference type="SAM" id="MobiDB-lite"/>
    </source>
</evidence>
<proteinExistence type="predicted"/>
<dbReference type="RefSeq" id="XP_013894612.1">
    <property type="nucleotide sequence ID" value="XM_014039158.1"/>
</dbReference>
<accession>A0A0D2J730</accession>
<dbReference type="GeneID" id="25729726"/>
<organism evidence="2 3">
    <name type="scientific">Monoraphidium neglectum</name>
    <dbReference type="NCBI Taxonomy" id="145388"/>
    <lineage>
        <taxon>Eukaryota</taxon>
        <taxon>Viridiplantae</taxon>
        <taxon>Chlorophyta</taxon>
        <taxon>core chlorophytes</taxon>
        <taxon>Chlorophyceae</taxon>
        <taxon>CS clade</taxon>
        <taxon>Sphaeropleales</taxon>
        <taxon>Selenastraceae</taxon>
        <taxon>Monoraphidium</taxon>
    </lineage>
</organism>
<gene>
    <name evidence="2" type="ORF">MNEG_12370</name>
</gene>
<dbReference type="KEGG" id="mng:MNEG_12370"/>
<reference evidence="2 3" key="1">
    <citation type="journal article" date="2013" name="BMC Genomics">
        <title>Reconstruction of the lipid metabolism for the microalga Monoraphidium neglectum from its genome sequence reveals characteristics suitable for biofuel production.</title>
        <authorList>
            <person name="Bogen C."/>
            <person name="Al-Dilaimi A."/>
            <person name="Albersmeier A."/>
            <person name="Wichmann J."/>
            <person name="Grundmann M."/>
            <person name="Rupp O."/>
            <person name="Lauersen K.J."/>
            <person name="Blifernez-Klassen O."/>
            <person name="Kalinowski J."/>
            <person name="Goesmann A."/>
            <person name="Mussgnug J.H."/>
            <person name="Kruse O."/>
        </authorList>
    </citation>
    <scope>NUCLEOTIDE SEQUENCE [LARGE SCALE GENOMIC DNA]</scope>
    <source>
        <strain evidence="2 3">SAG 48.87</strain>
    </source>
</reference>
<sequence>RQEQQQEQRQERQDYEQQQEQQQERQDYERRRRARRQQQRQERQEREQRRRERWHLARDLLATFVLPALALWLTFRPNGPVEIATAAATANAAAATETAAAATEAAEALSKFGADLVAALPGAAAAGLAEFSHRTCDNLAGG</sequence>
<name>A0A0D2J730_9CHLO</name>
<dbReference type="EMBL" id="KK103431">
    <property type="protein sequence ID" value="KIY95592.1"/>
    <property type="molecule type" value="Genomic_DNA"/>
</dbReference>
<feature type="non-terminal residue" evidence="2">
    <location>
        <position position="142"/>
    </location>
</feature>
<feature type="compositionally biased region" description="Basic and acidic residues" evidence="1">
    <location>
        <begin position="1"/>
        <end position="15"/>
    </location>
</feature>
<dbReference type="AlphaFoldDB" id="A0A0D2J730"/>